<comment type="caution">
    <text evidence="3">The sequence shown here is derived from an EMBL/GenBank/DDBJ whole genome shotgun (WGS) entry which is preliminary data.</text>
</comment>
<proteinExistence type="inferred from homology"/>
<feature type="compositionally biased region" description="Polar residues" evidence="2">
    <location>
        <begin position="97"/>
        <end position="116"/>
    </location>
</feature>
<dbReference type="InterPro" id="IPR008948">
    <property type="entry name" value="L-Aspartase-like"/>
</dbReference>
<dbReference type="Pfam" id="PF00221">
    <property type="entry name" value="Lyase_aromatic"/>
    <property type="match status" value="1"/>
</dbReference>
<dbReference type="InterPro" id="IPR001106">
    <property type="entry name" value="Aromatic_Lyase"/>
</dbReference>
<dbReference type="CDD" id="cd00332">
    <property type="entry name" value="PAL-HAL"/>
    <property type="match status" value="1"/>
</dbReference>
<dbReference type="InterPro" id="IPR023144">
    <property type="entry name" value="Phe_NH3-lyase_shielding_dom_sf"/>
</dbReference>
<dbReference type="Gene3D" id="1.10.275.10">
    <property type="entry name" value="Fumarase/aspartase (N-terminal domain)"/>
    <property type="match status" value="1"/>
</dbReference>
<evidence type="ECO:0000256" key="1">
    <source>
        <dbReference type="ARBA" id="ARBA00007238"/>
    </source>
</evidence>
<feature type="region of interest" description="Disordered" evidence="2">
    <location>
        <begin position="966"/>
        <end position="989"/>
    </location>
</feature>
<dbReference type="Proteomes" id="UP001176521">
    <property type="component" value="Unassembled WGS sequence"/>
</dbReference>
<feature type="compositionally biased region" description="Low complexity" evidence="2">
    <location>
        <begin position="14"/>
        <end position="34"/>
    </location>
</feature>
<feature type="region of interest" description="Disordered" evidence="2">
    <location>
        <begin position="1"/>
        <end position="121"/>
    </location>
</feature>
<feature type="compositionally biased region" description="Polar residues" evidence="2">
    <location>
        <begin position="973"/>
        <end position="986"/>
    </location>
</feature>
<reference evidence="3" key="1">
    <citation type="journal article" date="2023" name="PhytoFront">
        <title>Draft Genome Resources of Seven Strains of Tilletia horrida, Causal Agent of Kernel Smut of Rice.</title>
        <authorList>
            <person name="Khanal S."/>
            <person name="Antony Babu S."/>
            <person name="Zhou X.G."/>
        </authorList>
    </citation>
    <scope>NUCLEOTIDE SEQUENCE</scope>
    <source>
        <strain evidence="3">TX3</strain>
    </source>
</reference>
<name>A0AAN6JJ30_9BASI</name>
<sequence>MASLFQSELSTQPSKDSSSGSKSDKSTSSSRSAKLFTMVKQRALGSGSDSSTKTSTTKTITSQMSHSSEDLLGSSKSIDAPTERPAVPELRTPPETRPSTSGSPSQGFVSPTSGSKLRSGHLVRPVSSAFDIDARNAYRMSMADVFGRSFTPHPPTGAKQPQATAAAAASNTLGHRALVSDMLHIIVGAAHGLRRIQLDGHHLSLGELVSISRFGAACSPHEGCRPEIERSRGILLDTVDTGDIVYGVNTMYGGNAAARSTPGNVQNALTGLLYGIMPSELTLSVSAPFTLSADANYTNPPSLVGPASSTQFASTIAQSHALPVAWVRGAMVLRTNTFMRGNSAVRWEVIETLSQMIAEEVTPLVPSQGSISASGDLSPLAYIAYAMAGNPGVQVLKGRGPSVKLWSCSLALRSASITPLTFSAKEVLAITNGTSVSCSVAAHGLADAHVLMLLAQLVTAANAEAMMASQDSFDAFLSDECRPHPGQIEIAGNLRAFLSGSVLTHKGKSPRSPLARCLQLALELTDYEAAELGNIGEAFFLRQDRYPFRTAPQWLGPPVEDLMHAHRTLTIEMNSVNDNPIVEGSSSAGPRIMHGGNFQALAVTNATEKVRDAAAYVGRYVILFAQQEELVNPALSCGLPANLTLAEPSEEGGFKGVSIGCAALASELGYLANRAGHFVQSAELHNQSLNSLALISARSTASSIETLTKLVCHTIVMACQALDVRTCFISHLRLLATELSDWLGLSDSIAPSSSVSVMNHTGTKSELDLRPRRRALHKLMAVMALALMRHTSLDSVARATIAAKEGARAMLEVQMEEALQPRKEKRVKDKRSARAEVSVCSVLLSGAQLYLQAENVPHLDIPDAAAEETLSSERGDSDGGTRRRGRSLHTDASSMADRSRVSSDPFSIASAADFPEPEPEPVQQQPPKPDSAPAAELFFYVLEPALAHVVQRTFVRSRDAYFRASRQKPAKSESPSSSHEWNQPIATSARMKAPSRAVVSAHDAMAALPTSPIPYLGKGTAALYRMVRHQVGIRMHRNVGLDQPGVEPSANRADRQQWQRRRQRQSRRQEETEHGAGNGSGSGGRPTSRAGDDDINAGDDGIGNGCDSDEEEDEGPRRTLGEKMSVLYEALRNPVELLQGLDAIISVAE</sequence>
<dbReference type="Gene3D" id="1.20.200.10">
    <property type="entry name" value="Fumarase/aspartase (Central domain)"/>
    <property type="match status" value="2"/>
</dbReference>
<dbReference type="GO" id="GO:0016841">
    <property type="term" value="F:ammonia-lyase activity"/>
    <property type="evidence" value="ECO:0007669"/>
    <property type="project" value="InterPro"/>
</dbReference>
<gene>
    <name evidence="3" type="ORF">OC842_005401</name>
</gene>
<feature type="compositionally biased region" description="Low complexity" evidence="2">
    <location>
        <begin position="45"/>
        <end position="62"/>
    </location>
</feature>
<feature type="region of interest" description="Disordered" evidence="2">
    <location>
        <begin position="1039"/>
        <end position="1121"/>
    </location>
</feature>
<organism evidence="3 4">
    <name type="scientific">Tilletia horrida</name>
    <dbReference type="NCBI Taxonomy" id="155126"/>
    <lineage>
        <taxon>Eukaryota</taxon>
        <taxon>Fungi</taxon>
        <taxon>Dikarya</taxon>
        <taxon>Basidiomycota</taxon>
        <taxon>Ustilaginomycotina</taxon>
        <taxon>Exobasidiomycetes</taxon>
        <taxon>Tilletiales</taxon>
        <taxon>Tilletiaceae</taxon>
        <taxon>Tilletia</taxon>
    </lineage>
</organism>
<dbReference type="InterPro" id="IPR024083">
    <property type="entry name" value="Fumarase/histidase_N"/>
</dbReference>
<dbReference type="EMBL" id="JAPDMQ010000382">
    <property type="protein sequence ID" value="KAK0525782.1"/>
    <property type="molecule type" value="Genomic_DNA"/>
</dbReference>
<evidence type="ECO:0000313" key="3">
    <source>
        <dbReference type="EMBL" id="KAK0525782.1"/>
    </source>
</evidence>
<protein>
    <recommendedName>
        <fullName evidence="5">Phenylalanine ammonia-lyase</fullName>
    </recommendedName>
</protein>
<dbReference type="Gene3D" id="1.10.274.20">
    <property type="entry name" value="Phenylalanine ammonia-lyase 1, domain 3"/>
    <property type="match status" value="1"/>
</dbReference>
<dbReference type="AlphaFoldDB" id="A0AAN6JJ30"/>
<evidence type="ECO:0000256" key="2">
    <source>
        <dbReference type="SAM" id="MobiDB-lite"/>
    </source>
</evidence>
<dbReference type="PANTHER" id="PTHR10362">
    <property type="entry name" value="HISTIDINE AMMONIA-LYASE"/>
    <property type="match status" value="1"/>
</dbReference>
<feature type="region of interest" description="Disordered" evidence="2">
    <location>
        <begin position="867"/>
        <end position="931"/>
    </location>
</feature>
<evidence type="ECO:0000313" key="4">
    <source>
        <dbReference type="Proteomes" id="UP001176521"/>
    </source>
</evidence>
<dbReference type="SUPFAM" id="SSF48557">
    <property type="entry name" value="L-aspartase-like"/>
    <property type="match status" value="1"/>
</dbReference>
<accession>A0AAN6JJ30</accession>
<keyword evidence="4" id="KW-1185">Reference proteome</keyword>
<comment type="similarity">
    <text evidence="1">Belongs to the PAL/histidase family.</text>
</comment>
<feature type="compositionally biased region" description="Polar residues" evidence="2">
    <location>
        <begin position="1"/>
        <end position="13"/>
    </location>
</feature>
<feature type="compositionally biased region" description="Basic and acidic residues" evidence="2">
    <location>
        <begin position="871"/>
        <end position="881"/>
    </location>
</feature>
<dbReference type="InterPro" id="IPR022313">
    <property type="entry name" value="Phe/His_NH3-lyase_AS"/>
</dbReference>
<dbReference type="PROSITE" id="PS00488">
    <property type="entry name" value="PAL_HISTIDASE"/>
    <property type="match status" value="1"/>
</dbReference>
<evidence type="ECO:0008006" key="5">
    <source>
        <dbReference type="Google" id="ProtNLM"/>
    </source>
</evidence>